<evidence type="ECO:0000313" key="1">
    <source>
        <dbReference type="EMBL" id="CAG8553021.1"/>
    </source>
</evidence>
<name>A0ACA9LXP9_9GLOM</name>
<dbReference type="EMBL" id="CAJVPW010005305">
    <property type="protein sequence ID" value="CAG8553021.1"/>
    <property type="molecule type" value="Genomic_DNA"/>
</dbReference>
<evidence type="ECO:0000313" key="2">
    <source>
        <dbReference type="Proteomes" id="UP000789366"/>
    </source>
</evidence>
<feature type="non-terminal residue" evidence="1">
    <location>
        <position position="1"/>
    </location>
</feature>
<comment type="caution">
    <text evidence="1">The sequence shown here is derived from an EMBL/GenBank/DDBJ whole genome shotgun (WGS) entry which is preliminary data.</text>
</comment>
<keyword evidence="2" id="KW-1185">Reference proteome</keyword>
<protein>
    <submittedName>
        <fullName evidence="1">9600_t:CDS:1</fullName>
    </submittedName>
</protein>
<accession>A0ACA9LXP9</accession>
<organism evidence="1 2">
    <name type="scientific">Cetraspora pellucida</name>
    <dbReference type="NCBI Taxonomy" id="1433469"/>
    <lineage>
        <taxon>Eukaryota</taxon>
        <taxon>Fungi</taxon>
        <taxon>Fungi incertae sedis</taxon>
        <taxon>Mucoromycota</taxon>
        <taxon>Glomeromycotina</taxon>
        <taxon>Glomeromycetes</taxon>
        <taxon>Diversisporales</taxon>
        <taxon>Gigasporaceae</taxon>
        <taxon>Cetraspora</taxon>
    </lineage>
</organism>
<reference evidence="1" key="1">
    <citation type="submission" date="2021-06" db="EMBL/GenBank/DDBJ databases">
        <authorList>
            <person name="Kallberg Y."/>
            <person name="Tangrot J."/>
            <person name="Rosling A."/>
        </authorList>
    </citation>
    <scope>NUCLEOTIDE SEQUENCE</scope>
    <source>
        <strain evidence="1">28 12/20/2015</strain>
    </source>
</reference>
<gene>
    <name evidence="1" type="ORF">SPELUC_LOCUS5289</name>
</gene>
<dbReference type="Proteomes" id="UP000789366">
    <property type="component" value="Unassembled WGS sequence"/>
</dbReference>
<proteinExistence type="predicted"/>
<sequence length="62" mass="7434">ECWQLNKTLLKEKITAYKKKQKQPSQFDQVKTIRQIKEQKPQLKQIFSQVLQNIPKQRVPAI</sequence>